<evidence type="ECO:0000313" key="1">
    <source>
        <dbReference type="EMBL" id="RBL89291.1"/>
    </source>
</evidence>
<keyword evidence="2" id="KW-1185">Reference proteome</keyword>
<proteinExistence type="predicted"/>
<reference evidence="1 2" key="1">
    <citation type="submission" date="2018-05" db="EMBL/GenBank/DDBJ databases">
        <title>Chitinophaga sp. K3CV102501T nov., isolated from isolated from a monsoon evergreen broad-leaved forest soil.</title>
        <authorList>
            <person name="Lv Y."/>
        </authorList>
    </citation>
    <scope>NUCLEOTIDE SEQUENCE [LARGE SCALE GENOMIC DNA]</scope>
    <source>
        <strain evidence="1 2">GDMCC 1.1325</strain>
    </source>
</reference>
<accession>A0A365XTE8</accession>
<dbReference type="EMBL" id="QFFJ01000002">
    <property type="protein sequence ID" value="RBL89291.1"/>
    <property type="molecule type" value="Genomic_DNA"/>
</dbReference>
<evidence type="ECO:0000313" key="2">
    <source>
        <dbReference type="Proteomes" id="UP000253410"/>
    </source>
</evidence>
<dbReference type="InterPro" id="IPR058240">
    <property type="entry name" value="rSAM_sf"/>
</dbReference>
<dbReference type="SUPFAM" id="SSF102114">
    <property type="entry name" value="Radical SAM enzymes"/>
    <property type="match status" value="1"/>
</dbReference>
<dbReference type="NCBIfam" id="TIGR04193">
    <property type="entry name" value="SPASM_w_grasp"/>
    <property type="match status" value="1"/>
</dbReference>
<dbReference type="RefSeq" id="WP_113618033.1">
    <property type="nucleotide sequence ID" value="NZ_QFFJ01000002.1"/>
</dbReference>
<sequence>MDSKKWFRLFASCQIVPGKYSSAVYDLDRSAIYELPNHLLEVLQQTETVPVDDMEAVFGHEQASQIHTFLDKFVDKEIAFYTTEPERFPSIDFTWEMPRFITNAVIETDGTHAFDYHQLLYQLDQLLCQALQLRVLHVPSKEELTTMLLDNIAAAQLNYIELLLPFDETISLQDLQAIMDQQPRLRRIFIYAATADEILLNESDRFGRKIISFQKDIRIDPFEKIRPDRFSPNIISYPEALHHNIGLNRKVCINSKGEIKNYLSHTASFGNINNVRLDTVIQQEIFQEKWFLSNDKIEICKDCKYRYACVSNSDIREEAGKYYKVDMCSFNQQDNTWYK</sequence>
<comment type="caution">
    <text evidence="1">The sequence shown here is derived from an EMBL/GenBank/DDBJ whole genome shotgun (WGS) entry which is preliminary data.</text>
</comment>
<organism evidence="1 2">
    <name type="scientific">Chitinophaga flava</name>
    <dbReference type="NCBI Taxonomy" id="2259036"/>
    <lineage>
        <taxon>Bacteria</taxon>
        <taxon>Pseudomonadati</taxon>
        <taxon>Bacteroidota</taxon>
        <taxon>Chitinophagia</taxon>
        <taxon>Chitinophagales</taxon>
        <taxon>Chitinophagaceae</taxon>
        <taxon>Chitinophaga</taxon>
    </lineage>
</organism>
<dbReference type="InterPro" id="IPR026497">
    <property type="entry name" value="GRASP-with-SPASM"/>
</dbReference>
<dbReference type="Proteomes" id="UP000253410">
    <property type="component" value="Unassembled WGS sequence"/>
</dbReference>
<dbReference type="InterPro" id="IPR013785">
    <property type="entry name" value="Aldolase_TIM"/>
</dbReference>
<dbReference type="Gene3D" id="3.20.20.70">
    <property type="entry name" value="Aldolase class I"/>
    <property type="match status" value="1"/>
</dbReference>
<name>A0A365XTE8_9BACT</name>
<protein>
    <submittedName>
        <fullName evidence="1">Grasp-with-spasm system SPASM domain peptide maturase</fullName>
    </submittedName>
</protein>
<dbReference type="AlphaFoldDB" id="A0A365XTE8"/>
<dbReference type="OrthoDB" id="1073749at2"/>
<gene>
    <name evidence="1" type="primary">gwsS</name>
    <name evidence="1" type="ORF">DF182_22480</name>
</gene>